<gene>
    <name evidence="1" type="ORF">SAMN05444008_10993</name>
</gene>
<dbReference type="Proteomes" id="UP000184368">
    <property type="component" value="Unassembled WGS sequence"/>
</dbReference>
<dbReference type="AlphaFoldDB" id="A0A1M5CIX2"/>
<name>A0A1M5CIX2_9BACT</name>
<organism evidence="1 2">
    <name type="scientific">Cnuella takakiae</name>
    <dbReference type="NCBI Taxonomy" id="1302690"/>
    <lineage>
        <taxon>Bacteria</taxon>
        <taxon>Pseudomonadati</taxon>
        <taxon>Bacteroidota</taxon>
        <taxon>Chitinophagia</taxon>
        <taxon>Chitinophagales</taxon>
        <taxon>Chitinophagaceae</taxon>
        <taxon>Cnuella</taxon>
    </lineage>
</organism>
<accession>A0A1M5CIX2</accession>
<evidence type="ECO:0000313" key="1">
    <source>
        <dbReference type="EMBL" id="SHF54631.1"/>
    </source>
</evidence>
<proteinExistence type="predicted"/>
<sequence>MLYKSNRVVQISNTKIHRQSSAASSPIHISNTPALQHCSNRKKNHGRNKAEVIMHITGNLISG</sequence>
<evidence type="ECO:0000313" key="2">
    <source>
        <dbReference type="Proteomes" id="UP000184368"/>
    </source>
</evidence>
<keyword evidence="2" id="KW-1185">Reference proteome</keyword>
<dbReference type="STRING" id="1302690.BUE76_07960"/>
<dbReference type="EMBL" id="FQUO01000009">
    <property type="protein sequence ID" value="SHF54631.1"/>
    <property type="molecule type" value="Genomic_DNA"/>
</dbReference>
<reference evidence="1 2" key="1">
    <citation type="submission" date="2016-11" db="EMBL/GenBank/DDBJ databases">
        <authorList>
            <person name="Jaros S."/>
            <person name="Januszkiewicz K."/>
            <person name="Wedrychowicz H."/>
        </authorList>
    </citation>
    <scope>NUCLEOTIDE SEQUENCE [LARGE SCALE GENOMIC DNA]</scope>
    <source>
        <strain evidence="1 2">DSM 26897</strain>
    </source>
</reference>
<protein>
    <submittedName>
        <fullName evidence="1">Uncharacterized protein</fullName>
    </submittedName>
</protein>